<proteinExistence type="predicted"/>
<reference evidence="1 2" key="1">
    <citation type="submission" date="2019-01" db="EMBL/GenBank/DDBJ databases">
        <title>Blautia sp. nov. KGMB01111 isolated human feces.</title>
        <authorList>
            <person name="Park J.-E."/>
            <person name="Kim J.-S."/>
            <person name="Park S.-H."/>
        </authorList>
    </citation>
    <scope>NUCLEOTIDE SEQUENCE [LARGE SCALE GENOMIC DNA]</scope>
    <source>
        <strain evidence="1 2">KGMB01111</strain>
    </source>
</reference>
<name>A0A4Q1RJB8_9FIRM</name>
<dbReference type="RefSeq" id="WP_129258122.1">
    <property type="nucleotide sequence ID" value="NZ_SDKC01000001.1"/>
</dbReference>
<keyword evidence="2" id="KW-1185">Reference proteome</keyword>
<organism evidence="1 2">
    <name type="scientific">Blautia faecicola</name>
    <dbReference type="NCBI Taxonomy" id="2509240"/>
    <lineage>
        <taxon>Bacteria</taxon>
        <taxon>Bacillati</taxon>
        <taxon>Bacillota</taxon>
        <taxon>Clostridia</taxon>
        <taxon>Lachnospirales</taxon>
        <taxon>Lachnospiraceae</taxon>
        <taxon>Blautia</taxon>
    </lineage>
</organism>
<sequence>MKQYEVIREIINQCPLNHSRDQFFEEIQCEDPESYIRERCRGQEGTYEKSVQKDGSIVFDVYLSGMHQRYTFSEI</sequence>
<evidence type="ECO:0000313" key="2">
    <source>
        <dbReference type="Proteomes" id="UP000290106"/>
    </source>
</evidence>
<dbReference type="AlphaFoldDB" id="A0A4Q1RJB8"/>
<evidence type="ECO:0000313" key="1">
    <source>
        <dbReference type="EMBL" id="RXS75718.1"/>
    </source>
</evidence>
<gene>
    <name evidence="1" type="ORF">ETP43_11175</name>
</gene>
<dbReference type="EMBL" id="SDKC01000001">
    <property type="protein sequence ID" value="RXS75718.1"/>
    <property type="molecule type" value="Genomic_DNA"/>
</dbReference>
<dbReference type="Proteomes" id="UP000290106">
    <property type="component" value="Unassembled WGS sequence"/>
</dbReference>
<accession>A0A4Q1RJB8</accession>
<dbReference type="OrthoDB" id="1752934at2"/>
<protein>
    <submittedName>
        <fullName evidence="1">Uncharacterized protein</fullName>
    </submittedName>
</protein>
<comment type="caution">
    <text evidence="1">The sequence shown here is derived from an EMBL/GenBank/DDBJ whole genome shotgun (WGS) entry which is preliminary data.</text>
</comment>